<dbReference type="InterPro" id="IPR038830">
    <property type="entry name" value="CCDC186"/>
</dbReference>
<keyword evidence="4" id="KW-1185">Reference proteome</keyword>
<feature type="region of interest" description="Disordered" evidence="2">
    <location>
        <begin position="65"/>
        <end position="293"/>
    </location>
</feature>
<evidence type="ECO:0000256" key="2">
    <source>
        <dbReference type="SAM" id="MobiDB-lite"/>
    </source>
</evidence>
<name>A0AA47NUL7_MERPO</name>
<evidence type="ECO:0000256" key="1">
    <source>
        <dbReference type="SAM" id="Coils"/>
    </source>
</evidence>
<proteinExistence type="predicted"/>
<feature type="compositionally biased region" description="Acidic residues" evidence="2">
    <location>
        <begin position="84"/>
        <end position="99"/>
    </location>
</feature>
<accession>A0AA47NUL7</accession>
<feature type="compositionally biased region" description="Low complexity" evidence="2">
    <location>
        <begin position="252"/>
        <end position="269"/>
    </location>
</feature>
<comment type="caution">
    <text evidence="3">The sequence shown here is derived from an EMBL/GenBank/DDBJ whole genome shotgun (WGS) entry which is preliminary data.</text>
</comment>
<dbReference type="EMBL" id="JAOPHQ010005128">
    <property type="protein sequence ID" value="KAK0136762.1"/>
    <property type="molecule type" value="Genomic_DNA"/>
</dbReference>
<gene>
    <name evidence="3" type="primary">Ccdc186</name>
    <name evidence="3" type="ORF">N1851_027075</name>
</gene>
<evidence type="ECO:0000313" key="4">
    <source>
        <dbReference type="Proteomes" id="UP001174136"/>
    </source>
</evidence>
<feature type="coiled-coil region" evidence="1">
    <location>
        <begin position="951"/>
        <end position="985"/>
    </location>
</feature>
<dbReference type="AlphaFoldDB" id="A0AA47NUL7"/>
<dbReference type="GO" id="GO:0099518">
    <property type="term" value="P:vesicle cytoskeletal trafficking"/>
    <property type="evidence" value="ECO:0007669"/>
    <property type="project" value="TreeGrafter"/>
</dbReference>
<keyword evidence="1" id="KW-0175">Coiled coil</keyword>
<feature type="compositionally biased region" description="Low complexity" evidence="2">
    <location>
        <begin position="886"/>
        <end position="897"/>
    </location>
</feature>
<feature type="region of interest" description="Disordered" evidence="2">
    <location>
        <begin position="323"/>
        <end position="349"/>
    </location>
</feature>
<protein>
    <submittedName>
        <fullName evidence="3">Coiled-coil domain-containing protein 186</fullName>
    </submittedName>
</protein>
<dbReference type="PANTHER" id="PTHR18911:SF5">
    <property type="entry name" value="COILED-COIL DOMAIN-CONTAINING PROTEIN 186"/>
    <property type="match status" value="1"/>
</dbReference>
<reference evidence="3" key="1">
    <citation type="journal article" date="2023" name="Front. Mar. Sci.">
        <title>A new Merluccius polli reference genome to investigate the effects of global change in West African waters.</title>
        <authorList>
            <person name="Mateo J.L."/>
            <person name="Blanco-Fernandez C."/>
            <person name="Garcia-Vazquez E."/>
            <person name="Machado-Schiaffino G."/>
        </authorList>
    </citation>
    <scope>NUCLEOTIDE SEQUENCE</scope>
    <source>
        <strain evidence="3">C29</strain>
        <tissue evidence="3">Fin</tissue>
    </source>
</reference>
<dbReference type="Proteomes" id="UP001174136">
    <property type="component" value="Unassembled WGS sequence"/>
</dbReference>
<dbReference type="GO" id="GO:0005802">
    <property type="term" value="C:trans-Golgi network"/>
    <property type="evidence" value="ECO:0007669"/>
    <property type="project" value="TreeGrafter"/>
</dbReference>
<feature type="compositionally biased region" description="Pro residues" evidence="2">
    <location>
        <begin position="186"/>
        <end position="196"/>
    </location>
</feature>
<dbReference type="Gene3D" id="1.10.287.1490">
    <property type="match status" value="1"/>
</dbReference>
<feature type="compositionally biased region" description="Polar residues" evidence="2">
    <location>
        <begin position="923"/>
        <end position="932"/>
    </location>
</feature>
<feature type="compositionally biased region" description="Pro residues" evidence="2">
    <location>
        <begin position="234"/>
        <end position="243"/>
    </location>
</feature>
<feature type="compositionally biased region" description="Basic and acidic residues" evidence="2">
    <location>
        <begin position="1069"/>
        <end position="1078"/>
    </location>
</feature>
<dbReference type="PANTHER" id="PTHR18911">
    <property type="entry name" value="CTCL TUMOR ANTIGEN HD-CL-01"/>
    <property type="match status" value="1"/>
</dbReference>
<feature type="region of interest" description="Disordered" evidence="2">
    <location>
        <begin position="1067"/>
        <end position="1095"/>
    </location>
</feature>
<sequence length="1095" mass="121443">MASTVAISVDVSPRIAGEINNQLISDRPSDYNGSVAFDVELSGTMEELGADRTMDGLKGALSANKLHNNNNNDGGFGDPTPSFPDEEEICLDSGDEAEGTDALLDCNQTEPDVQQEVRAEPSEPTPPTKHLAADKEPSPPSLSDGGGERLPTTTSTSDDLEESSPSVLEGTTEDLLTLKDVNDTPLLPPPSPPAADVPPVDVAPSNPSPEGLTEFSPVDRTGETGVFPSSARLPPEPSPPPNPAANGGILNGASTPSSSSAGSSVTSSPQTNPSNPAAAAAAARSHALTSPYDTDCSRKLISEIQRSLSQESLLDELESEILAGLPGSTSGGGISGGPGGKGNRPVNGLPKEQQEECMVAFEKCVQYKYTQQEQAIKRLLDENKKHQDLILGICSEKDTMRGELKRRSETERLHVATISKLENRLDELLKELRESRDKLVHQDQSAKASLQQVQRDMAQRLEQLNKKCDEARQEKETMVMKYVRGEKEALDLRRDKESLEKKLREATKEVDRQALRGNQLAQEKGRLQQLHDAKEGEVSRTTRELDKLKEEINSQLIKAKWAQNKLKSETDAHKETKDKLKETTAKLVQAKEETEQIRKNCQDMIRTYQESEEIKSNELDAKLKETKGELEKHKQEHTDQQEVHRVKAKELDDLKRKYKESMDELDTLRTKLQCLEEERPRWEEELQKYREMINRQKAEIGKQRDRLGEISLLEEQHLQDRQEVSVLQEEVGGLNGQISELQRDVEGSREREAELLGFTEKLSSKNAQLQSESNGLQGQLDQLQAGTTELQALLQDTHSLLEDKSQRLRQEEAQRQQEVQTLQGERAALQTEVGQLRTRLEEVKDELVTQKRKQTANIKDLTKQLSHARKRLDQVDQNGGCDREGSSMGSRSSSSGSLNTRHGGGIGSSGGGGGGSAEDRSPESQQHLQTPSVMVVDSYPEVDKTLLVERIVRLQKALARKQEKMEFMEDHIKQLVEEIRKKTKILQSYVLREESGALSSEASDNNKVALGRRGGIMASLYTSHPADAGLTLDLSLEINRKLQAVLEDTLLKNITLKVRHARIHTHTHTQLEMKHTHTDTCTNTGSDETHTHTQR</sequence>
<dbReference type="GO" id="GO:0031267">
    <property type="term" value="F:small GTPase binding"/>
    <property type="evidence" value="ECO:0007669"/>
    <property type="project" value="TreeGrafter"/>
</dbReference>
<evidence type="ECO:0000313" key="3">
    <source>
        <dbReference type="EMBL" id="KAK0136762.1"/>
    </source>
</evidence>
<feature type="region of interest" description="Disordered" evidence="2">
    <location>
        <begin position="859"/>
        <end position="933"/>
    </location>
</feature>
<feature type="compositionally biased region" description="Gly residues" evidence="2">
    <location>
        <begin position="329"/>
        <end position="342"/>
    </location>
</feature>
<feature type="compositionally biased region" description="Gly residues" evidence="2">
    <location>
        <begin position="902"/>
        <end position="916"/>
    </location>
</feature>
<feature type="compositionally biased region" description="Low complexity" evidence="2">
    <location>
        <begin position="197"/>
        <end position="209"/>
    </location>
</feature>
<organism evidence="3 4">
    <name type="scientific">Merluccius polli</name>
    <name type="common">Benguela hake</name>
    <name type="synonym">Merluccius cadenati</name>
    <dbReference type="NCBI Taxonomy" id="89951"/>
    <lineage>
        <taxon>Eukaryota</taxon>
        <taxon>Metazoa</taxon>
        <taxon>Chordata</taxon>
        <taxon>Craniata</taxon>
        <taxon>Vertebrata</taxon>
        <taxon>Euteleostomi</taxon>
        <taxon>Actinopterygii</taxon>
        <taxon>Neopterygii</taxon>
        <taxon>Teleostei</taxon>
        <taxon>Neoteleostei</taxon>
        <taxon>Acanthomorphata</taxon>
        <taxon>Zeiogadaria</taxon>
        <taxon>Gadariae</taxon>
        <taxon>Gadiformes</taxon>
        <taxon>Gadoidei</taxon>
        <taxon>Merlucciidae</taxon>
        <taxon>Merluccius</taxon>
    </lineage>
</organism>